<accession>A0A917NG39</accession>
<keyword evidence="3" id="KW-1185">Reference proteome</keyword>
<evidence type="ECO:0000313" key="2">
    <source>
        <dbReference type="EMBL" id="GGI98564.1"/>
    </source>
</evidence>
<sequence>MGFGVGLGGGDGVGVGGGDGVGVDEGHGGGVGQAGDAGQESPATATAVMPSGPVEAYAQASARAVPIGQPTRIHVSVTRANTLVTGGNRIGSGPCTTEILERAEAHHAAEPGD</sequence>
<comment type="caution">
    <text evidence="2">The sequence shown here is derived from an EMBL/GenBank/DDBJ whole genome shotgun (WGS) entry which is preliminary data.</text>
</comment>
<reference evidence="2" key="2">
    <citation type="submission" date="2020-09" db="EMBL/GenBank/DDBJ databases">
        <authorList>
            <person name="Sun Q."/>
            <person name="Ohkuma M."/>
        </authorList>
    </citation>
    <scope>NUCLEOTIDE SEQUENCE</scope>
    <source>
        <strain evidence="2">JCM 3086</strain>
    </source>
</reference>
<protein>
    <submittedName>
        <fullName evidence="2">Uncharacterized protein</fullName>
    </submittedName>
</protein>
<gene>
    <name evidence="2" type="ORF">GCM10010121_006000</name>
</gene>
<organism evidence="2 3">
    <name type="scientific">Streptomyces brasiliensis</name>
    <dbReference type="NCBI Taxonomy" id="1954"/>
    <lineage>
        <taxon>Bacteria</taxon>
        <taxon>Bacillati</taxon>
        <taxon>Actinomycetota</taxon>
        <taxon>Actinomycetes</taxon>
        <taxon>Kitasatosporales</taxon>
        <taxon>Streptomycetaceae</taxon>
        <taxon>Streptomyces</taxon>
    </lineage>
</organism>
<dbReference type="Proteomes" id="UP000657574">
    <property type="component" value="Unassembled WGS sequence"/>
</dbReference>
<dbReference type="AlphaFoldDB" id="A0A917NG39"/>
<dbReference type="EMBL" id="BMQA01000001">
    <property type="protein sequence ID" value="GGI98564.1"/>
    <property type="molecule type" value="Genomic_DNA"/>
</dbReference>
<feature type="compositionally biased region" description="Gly residues" evidence="1">
    <location>
        <begin position="1"/>
        <end position="35"/>
    </location>
</feature>
<evidence type="ECO:0000256" key="1">
    <source>
        <dbReference type="SAM" id="MobiDB-lite"/>
    </source>
</evidence>
<feature type="region of interest" description="Disordered" evidence="1">
    <location>
        <begin position="1"/>
        <end position="47"/>
    </location>
</feature>
<name>A0A917NG39_9ACTN</name>
<reference evidence="2" key="1">
    <citation type="journal article" date="2014" name="Int. J. Syst. Evol. Microbiol.">
        <title>Complete genome sequence of Corynebacterium casei LMG S-19264T (=DSM 44701T), isolated from a smear-ripened cheese.</title>
        <authorList>
            <consortium name="US DOE Joint Genome Institute (JGI-PGF)"/>
            <person name="Walter F."/>
            <person name="Albersmeier A."/>
            <person name="Kalinowski J."/>
            <person name="Ruckert C."/>
        </authorList>
    </citation>
    <scope>NUCLEOTIDE SEQUENCE</scope>
    <source>
        <strain evidence="2">JCM 3086</strain>
    </source>
</reference>
<proteinExistence type="predicted"/>
<evidence type="ECO:0000313" key="3">
    <source>
        <dbReference type="Proteomes" id="UP000657574"/>
    </source>
</evidence>